<dbReference type="Proteomes" id="UP000299102">
    <property type="component" value="Unassembled WGS sequence"/>
</dbReference>
<keyword evidence="1" id="KW-0472">Membrane</keyword>
<evidence type="ECO:0000256" key="1">
    <source>
        <dbReference type="SAM" id="Phobius"/>
    </source>
</evidence>
<evidence type="ECO:0000313" key="2">
    <source>
        <dbReference type="EMBL" id="GBP89883.1"/>
    </source>
</evidence>
<sequence>MSSSHTVHFAPNGPHTDSIKKLWSPYNVVTDLQHTGYLWLLIYNILVTCGFRARVITDADRLAKPPLEHRRNGALSLLRLDIFTGDLRFRRRFGRPTNGCGRFRRLRLLSQ</sequence>
<protein>
    <submittedName>
        <fullName evidence="2">Uncharacterized protein</fullName>
    </submittedName>
</protein>
<keyword evidence="1" id="KW-0812">Transmembrane</keyword>
<dbReference type="EMBL" id="BGZK01002041">
    <property type="protein sequence ID" value="GBP89883.1"/>
    <property type="molecule type" value="Genomic_DNA"/>
</dbReference>
<reference evidence="2 3" key="1">
    <citation type="journal article" date="2019" name="Commun. Biol.">
        <title>The bagworm genome reveals a unique fibroin gene that provides high tensile strength.</title>
        <authorList>
            <person name="Kono N."/>
            <person name="Nakamura H."/>
            <person name="Ohtoshi R."/>
            <person name="Tomita M."/>
            <person name="Numata K."/>
            <person name="Arakawa K."/>
        </authorList>
    </citation>
    <scope>NUCLEOTIDE SEQUENCE [LARGE SCALE GENOMIC DNA]</scope>
</reference>
<feature type="transmembrane region" description="Helical" evidence="1">
    <location>
        <begin position="36"/>
        <end position="55"/>
    </location>
</feature>
<keyword evidence="1" id="KW-1133">Transmembrane helix</keyword>
<accession>A0A4C1ZT10</accession>
<comment type="caution">
    <text evidence="2">The sequence shown here is derived from an EMBL/GenBank/DDBJ whole genome shotgun (WGS) entry which is preliminary data.</text>
</comment>
<evidence type="ECO:0000313" key="3">
    <source>
        <dbReference type="Proteomes" id="UP000299102"/>
    </source>
</evidence>
<proteinExistence type="predicted"/>
<dbReference type="AlphaFoldDB" id="A0A4C1ZT10"/>
<gene>
    <name evidence="2" type="ORF">EVAR_61161_1</name>
</gene>
<keyword evidence="3" id="KW-1185">Reference proteome</keyword>
<name>A0A4C1ZT10_EUMVA</name>
<organism evidence="2 3">
    <name type="scientific">Eumeta variegata</name>
    <name type="common">Bagworm moth</name>
    <name type="synonym">Eumeta japonica</name>
    <dbReference type="NCBI Taxonomy" id="151549"/>
    <lineage>
        <taxon>Eukaryota</taxon>
        <taxon>Metazoa</taxon>
        <taxon>Ecdysozoa</taxon>
        <taxon>Arthropoda</taxon>
        <taxon>Hexapoda</taxon>
        <taxon>Insecta</taxon>
        <taxon>Pterygota</taxon>
        <taxon>Neoptera</taxon>
        <taxon>Endopterygota</taxon>
        <taxon>Lepidoptera</taxon>
        <taxon>Glossata</taxon>
        <taxon>Ditrysia</taxon>
        <taxon>Tineoidea</taxon>
        <taxon>Psychidae</taxon>
        <taxon>Oiketicinae</taxon>
        <taxon>Eumeta</taxon>
    </lineage>
</organism>